<evidence type="ECO:0000313" key="3">
    <source>
        <dbReference type="Proteomes" id="UP001060018"/>
    </source>
</evidence>
<protein>
    <recommendedName>
        <fullName evidence="1">Histone acetyltransferase Rv0428c-like SH3 domain-containing protein</fullName>
    </recommendedName>
</protein>
<reference evidence="2" key="1">
    <citation type="journal article" date="2022" name="Pest Manag. Sci.">
        <title>Glutamicibacter halophytocola-mediated host fitness of potato tuber moth on Solanaceae crops.</title>
        <authorList>
            <person name="Wang W."/>
            <person name="Xiao G."/>
            <person name="Du G."/>
            <person name="Chang L."/>
            <person name="Yang Y."/>
            <person name="Ye J."/>
            <person name="Chen B."/>
        </authorList>
    </citation>
    <scope>NUCLEOTIDE SEQUENCE</scope>
    <source>
        <strain evidence="2">S2</strain>
    </source>
</reference>
<dbReference type="RefSeq" id="WP_075972487.1">
    <property type="nucleotide sequence ID" value="NZ_CP102487.1"/>
</dbReference>
<organism evidence="2 3">
    <name type="scientific">Glutamicibacter halophytocola</name>
    <dbReference type="NCBI Taxonomy" id="1933880"/>
    <lineage>
        <taxon>Bacteria</taxon>
        <taxon>Bacillati</taxon>
        <taxon>Actinomycetota</taxon>
        <taxon>Actinomycetes</taxon>
        <taxon>Micrococcales</taxon>
        <taxon>Micrococcaceae</taxon>
        <taxon>Glutamicibacter</taxon>
    </lineage>
</organism>
<dbReference type="AlphaFoldDB" id="A0AA94XQ88"/>
<proteinExistence type="predicted"/>
<evidence type="ECO:0000313" key="2">
    <source>
        <dbReference type="EMBL" id="UUX57855.1"/>
    </source>
</evidence>
<dbReference type="Proteomes" id="UP001060018">
    <property type="component" value="Chromosome"/>
</dbReference>
<gene>
    <name evidence="2" type="ORF">NUH22_11090</name>
</gene>
<sequence>MLSFSDMTPGERLVVRYRLPVEASTASGRFSDALGELQEVTVDSISVQTRSGLVVIPRALITHAKLVPPAPQRRRPRTPRN</sequence>
<feature type="domain" description="Histone acetyltransferase Rv0428c-like SH3" evidence="1">
    <location>
        <begin position="8"/>
        <end position="55"/>
    </location>
</feature>
<name>A0AA94XQ88_9MICC</name>
<evidence type="ECO:0000259" key="1">
    <source>
        <dbReference type="Pfam" id="PF24551"/>
    </source>
</evidence>
<dbReference type="InterPro" id="IPR056934">
    <property type="entry name" value="SH3_Rv0428c"/>
</dbReference>
<dbReference type="Pfam" id="PF24551">
    <property type="entry name" value="SH3_Rv0428c"/>
    <property type="match status" value="1"/>
</dbReference>
<dbReference type="EMBL" id="CP102487">
    <property type="protein sequence ID" value="UUX57855.1"/>
    <property type="molecule type" value="Genomic_DNA"/>
</dbReference>
<accession>A0AA94XQ88</accession>